<organism evidence="2 3">
    <name type="scientific">Adineta ricciae</name>
    <name type="common">Rotifer</name>
    <dbReference type="NCBI Taxonomy" id="249248"/>
    <lineage>
        <taxon>Eukaryota</taxon>
        <taxon>Metazoa</taxon>
        <taxon>Spiralia</taxon>
        <taxon>Gnathifera</taxon>
        <taxon>Rotifera</taxon>
        <taxon>Eurotatoria</taxon>
        <taxon>Bdelloidea</taxon>
        <taxon>Adinetida</taxon>
        <taxon>Adinetidae</taxon>
        <taxon>Adineta</taxon>
    </lineage>
</organism>
<evidence type="ECO:0000313" key="3">
    <source>
        <dbReference type="Proteomes" id="UP000663828"/>
    </source>
</evidence>
<accession>A0A816BNN9</accession>
<proteinExistence type="predicted"/>
<dbReference type="Gene3D" id="3.90.176.10">
    <property type="entry name" value="Toxin ADP-ribosyltransferase, Chain A, domain 1"/>
    <property type="match status" value="1"/>
</dbReference>
<dbReference type="PROSITE" id="PS51996">
    <property type="entry name" value="TR_MART"/>
    <property type="match status" value="1"/>
</dbReference>
<sequence>MAAAINILPQSNMDECVNDLLIVRLVDASSGRDVNQIKMKSGLLQIHNVRYFNQSVQRLKNDLKPWIPLPSEARQSWSEMLGQPETKSVEFNDINECIRHIQSFRKKRIILLIFNEQADDNYIKSAIGDLANVIGIYRCISQEQYKSRRSRLFSKNKYSVLRSFAEIDVTSPVETLDKPQQAVLMTIIFLDLIQYIPQRNNAMDIFIEYCKVKYQGDKIYPKYIEEMDEFKRSYQRNAIYWFSGSKNFLNRMIANTCAALDFDALPNVSFFLHDLYQGLKEQHTEQIQSGLLRSGLTVYRGAKMMEEELNQFQQGALFVNRCFVSTTTEKNVIAAFAGKGSGLTNGHSVFLTMNIDYIDIRDKPIAHIDHISQMPHEKEVLLCMGIIFRVKSCIQTGSGLNSRWEIEMVRGEEEVKLERHASRYLNLIGNGGLSAFTAMHIFQVTTDINHHLKSTSRAYHAPHTSAGEHQSIAVNNHNTSAQQLDNASTSHELTVMEHLPDNPHIAIEIPEQPPSSQIVSSATTGMTFIQQAINVFLILNVLGAVPFLFRAVNDLKLSDRPLICIAVPSVQNPSPNYQQYQTFWNQSTNMTYVENPTEIIYTWFSLPGMYIVKESFPHFVEAQFYYTANASRILGNDTWEIWVQFINGQPFHLSGTF</sequence>
<comment type="caution">
    <text evidence="2">The sequence shown here is derived from an EMBL/GenBank/DDBJ whole genome shotgun (WGS) entry which is preliminary data.</text>
</comment>
<dbReference type="EMBL" id="CAJNOR010007189">
    <property type="protein sequence ID" value="CAF1612512.1"/>
    <property type="molecule type" value="Genomic_DNA"/>
</dbReference>
<evidence type="ECO:0000313" key="1">
    <source>
        <dbReference type="EMBL" id="CAF1291313.1"/>
    </source>
</evidence>
<dbReference type="Proteomes" id="UP000663852">
    <property type="component" value="Unassembled WGS sequence"/>
</dbReference>
<dbReference type="SUPFAM" id="SSF56399">
    <property type="entry name" value="ADP-ribosylation"/>
    <property type="match status" value="1"/>
</dbReference>
<dbReference type="Proteomes" id="UP000663828">
    <property type="component" value="Unassembled WGS sequence"/>
</dbReference>
<gene>
    <name evidence="1" type="ORF">EDS130_LOCUS30102</name>
    <name evidence="2" type="ORF">XAT740_LOCUS49090</name>
</gene>
<reference evidence="2" key="1">
    <citation type="submission" date="2021-02" db="EMBL/GenBank/DDBJ databases">
        <authorList>
            <person name="Nowell W R."/>
        </authorList>
    </citation>
    <scope>NUCLEOTIDE SEQUENCE</scope>
</reference>
<dbReference type="AlphaFoldDB" id="A0A816BNN9"/>
<evidence type="ECO:0000313" key="2">
    <source>
        <dbReference type="EMBL" id="CAF1612512.1"/>
    </source>
</evidence>
<protein>
    <submittedName>
        <fullName evidence="2">Uncharacterized protein</fullName>
    </submittedName>
</protein>
<dbReference type="EMBL" id="CAJNOJ010000208">
    <property type="protein sequence ID" value="CAF1291313.1"/>
    <property type="molecule type" value="Genomic_DNA"/>
</dbReference>
<keyword evidence="3" id="KW-1185">Reference proteome</keyword>
<name>A0A816BNN9_ADIRI</name>